<accession>U4LEQ6</accession>
<evidence type="ECO:0008006" key="4">
    <source>
        <dbReference type="Google" id="ProtNLM"/>
    </source>
</evidence>
<dbReference type="Gene3D" id="2.60.20.10">
    <property type="entry name" value="Crystallins"/>
    <property type="match status" value="1"/>
</dbReference>
<dbReference type="EMBL" id="HF935459">
    <property type="protein sequence ID" value="CCX30614.1"/>
    <property type="molecule type" value="Genomic_DNA"/>
</dbReference>
<feature type="signal peptide" evidence="1">
    <location>
        <begin position="1"/>
        <end position="23"/>
    </location>
</feature>
<gene>
    <name evidence="2" type="ORF">PCON_08951</name>
</gene>
<evidence type="ECO:0000256" key="1">
    <source>
        <dbReference type="SAM" id="SignalP"/>
    </source>
</evidence>
<proteinExistence type="predicted"/>
<feature type="chain" id="PRO_5004651935" description="Prolamin-like domain-containing protein" evidence="1">
    <location>
        <begin position="24"/>
        <end position="157"/>
    </location>
</feature>
<dbReference type="OrthoDB" id="2910287at2759"/>
<organism evidence="2 3">
    <name type="scientific">Pyronema omphalodes (strain CBS 100304)</name>
    <name type="common">Pyronema confluens</name>
    <dbReference type="NCBI Taxonomy" id="1076935"/>
    <lineage>
        <taxon>Eukaryota</taxon>
        <taxon>Fungi</taxon>
        <taxon>Dikarya</taxon>
        <taxon>Ascomycota</taxon>
        <taxon>Pezizomycotina</taxon>
        <taxon>Pezizomycetes</taxon>
        <taxon>Pezizales</taxon>
        <taxon>Pyronemataceae</taxon>
        <taxon>Pyronema</taxon>
    </lineage>
</organism>
<reference evidence="2 3" key="1">
    <citation type="journal article" date="2013" name="PLoS Genet.">
        <title>The genome and development-dependent transcriptomes of Pyronema confluens: a window into fungal evolution.</title>
        <authorList>
            <person name="Traeger S."/>
            <person name="Altegoer F."/>
            <person name="Freitag M."/>
            <person name="Gabaldon T."/>
            <person name="Kempken F."/>
            <person name="Kumar A."/>
            <person name="Marcet-Houben M."/>
            <person name="Poggeler S."/>
            <person name="Stajich J.E."/>
            <person name="Nowrousian M."/>
        </authorList>
    </citation>
    <scope>NUCLEOTIDE SEQUENCE [LARGE SCALE GENOMIC DNA]</scope>
    <source>
        <strain evidence="3">CBS 100304</strain>
        <tissue evidence="2">Vegetative mycelium</tissue>
    </source>
</reference>
<evidence type="ECO:0000313" key="2">
    <source>
        <dbReference type="EMBL" id="CCX30614.1"/>
    </source>
</evidence>
<name>U4LEQ6_PYROM</name>
<keyword evidence="3" id="KW-1185">Reference proteome</keyword>
<evidence type="ECO:0000313" key="3">
    <source>
        <dbReference type="Proteomes" id="UP000018144"/>
    </source>
</evidence>
<protein>
    <recommendedName>
        <fullName evidence="4">Prolamin-like domain-containing protein</fullName>
    </recommendedName>
</protein>
<sequence length="157" mass="17723">MEPVSTLTFLFLFFLSLFKVAIAAPTTPDVQPIATGPSPDPSFSFSAGVAVDGLYPDKTSSNTAWGNGVKLHYCKHPDWVKCLKYASANENICYNMDWMWNDSVTSYEVNDGCCVFFENFNCQKPMFSAFNRKHGKIGPWHNDMMSSYRCAKHYCPE</sequence>
<keyword evidence="1" id="KW-0732">Signal</keyword>
<dbReference type="AlphaFoldDB" id="U4LEQ6"/>
<dbReference type="Proteomes" id="UP000018144">
    <property type="component" value="Unassembled WGS sequence"/>
</dbReference>